<evidence type="ECO:0000313" key="2">
    <source>
        <dbReference type="Proteomes" id="UP001165740"/>
    </source>
</evidence>
<accession>A0A9W3AI24</accession>
<keyword evidence="2" id="KW-1185">Reference proteome</keyword>
<gene>
    <name evidence="3" type="primary">LOC106057676</name>
</gene>
<sequence length="423" mass="48535">MSCIKVFIFAVFWELFLHSLDACDKGWFGERCQFKCHCQSDCDMEGQCVGDKPRCDYRWFGTTCQYQDLATVNGTTITSNARENTHWLTDRDAQTCNNDPGLESVLIVWNTEYWFTWMRIVMKSLAQFKSVDVQFNQNTSSQMLNCTKFTLNTSSPTLEIHCSLDFLVRQITIKSAADLCDIYISGGVDFALKQMANQSSNYEGTEIASLAVDGNFNTWSHTENEDKPSLNVTLPNPRLVTRIVLYNRMYDGNNYPIGHRLQNFELKALDENGDPQFRYKDNNSEPLHNYTVVIAGRTVIKIIVYATYKKPVITERPILTLVELQIFGECLPGTWGLYCNQSCPSYCPVTCTQEEGSCHLIHEEECCDDVASLEQYLSLTGSKNLLRIVQGHKDVCQTLLQKKFRIKLKLCTIIHWQKQYMNQ</sequence>
<dbReference type="RefSeq" id="XP_055886768.1">
    <property type="nucleotide sequence ID" value="XM_056030793.1"/>
</dbReference>
<dbReference type="InterPro" id="IPR008979">
    <property type="entry name" value="Galactose-bd-like_sf"/>
</dbReference>
<dbReference type="Pfam" id="PF22633">
    <property type="entry name" value="F5_F8_type_C_2"/>
    <property type="match status" value="1"/>
</dbReference>
<keyword evidence="1" id="KW-0732">Signal</keyword>
<dbReference type="SUPFAM" id="SSF49785">
    <property type="entry name" value="Galactose-binding domain-like"/>
    <property type="match status" value="1"/>
</dbReference>
<evidence type="ECO:0000313" key="3">
    <source>
        <dbReference type="RefSeq" id="XP_055886768.1"/>
    </source>
</evidence>
<feature type="signal peptide" evidence="1">
    <location>
        <begin position="1"/>
        <end position="22"/>
    </location>
</feature>
<reference evidence="3" key="1">
    <citation type="submission" date="2025-08" db="UniProtKB">
        <authorList>
            <consortium name="RefSeq"/>
        </authorList>
    </citation>
    <scope>IDENTIFICATION</scope>
</reference>
<organism evidence="2 3">
    <name type="scientific">Biomphalaria glabrata</name>
    <name type="common">Bloodfluke planorb</name>
    <name type="synonym">Freshwater snail</name>
    <dbReference type="NCBI Taxonomy" id="6526"/>
    <lineage>
        <taxon>Eukaryota</taxon>
        <taxon>Metazoa</taxon>
        <taxon>Spiralia</taxon>
        <taxon>Lophotrochozoa</taxon>
        <taxon>Mollusca</taxon>
        <taxon>Gastropoda</taxon>
        <taxon>Heterobranchia</taxon>
        <taxon>Euthyneura</taxon>
        <taxon>Panpulmonata</taxon>
        <taxon>Hygrophila</taxon>
        <taxon>Lymnaeoidea</taxon>
        <taxon>Planorbidae</taxon>
        <taxon>Biomphalaria</taxon>
    </lineage>
</organism>
<evidence type="ECO:0000256" key="1">
    <source>
        <dbReference type="SAM" id="SignalP"/>
    </source>
</evidence>
<dbReference type="AlphaFoldDB" id="A0A9W3AI24"/>
<proteinExistence type="predicted"/>
<dbReference type="Gene3D" id="2.60.120.260">
    <property type="entry name" value="Galactose-binding domain-like"/>
    <property type="match status" value="1"/>
</dbReference>
<dbReference type="Proteomes" id="UP001165740">
    <property type="component" value="Chromosome 5"/>
</dbReference>
<dbReference type="GeneID" id="106057676"/>
<protein>
    <submittedName>
        <fullName evidence="3">Uncharacterized protein LOC106057676 isoform X2</fullName>
    </submittedName>
</protein>
<feature type="chain" id="PRO_5040724940" evidence="1">
    <location>
        <begin position="23"/>
        <end position="423"/>
    </location>
</feature>
<name>A0A9W3AI24_BIOGL</name>